<dbReference type="SUPFAM" id="SSF46785">
    <property type="entry name" value="Winged helix' DNA-binding domain"/>
    <property type="match status" value="1"/>
</dbReference>
<dbReference type="InterPro" id="IPR036390">
    <property type="entry name" value="WH_DNA-bd_sf"/>
</dbReference>
<evidence type="ECO:0000313" key="6">
    <source>
        <dbReference type="Proteomes" id="UP001164761"/>
    </source>
</evidence>
<evidence type="ECO:0000256" key="1">
    <source>
        <dbReference type="ARBA" id="ARBA00023015"/>
    </source>
</evidence>
<keyword evidence="1" id="KW-0805">Transcription regulation</keyword>
<dbReference type="InterPro" id="IPR036388">
    <property type="entry name" value="WH-like_DNA-bd_sf"/>
</dbReference>
<evidence type="ECO:0000313" key="5">
    <source>
        <dbReference type="EMBL" id="WAH41283.1"/>
    </source>
</evidence>
<dbReference type="Pfam" id="PF00392">
    <property type="entry name" value="GntR"/>
    <property type="match status" value="1"/>
</dbReference>
<keyword evidence="2" id="KW-0238">DNA-binding</keyword>
<dbReference type="Gene3D" id="1.10.10.10">
    <property type="entry name" value="Winged helix-like DNA-binding domain superfamily/Winged helix DNA-binding domain"/>
    <property type="match status" value="1"/>
</dbReference>
<keyword evidence="3" id="KW-0804">Transcription</keyword>
<dbReference type="PANTHER" id="PTHR43537">
    <property type="entry name" value="TRANSCRIPTIONAL REGULATOR, GNTR FAMILY"/>
    <property type="match status" value="1"/>
</dbReference>
<dbReference type="CDD" id="cd07377">
    <property type="entry name" value="WHTH_GntR"/>
    <property type="match status" value="1"/>
</dbReference>
<dbReference type="Gene3D" id="1.20.120.530">
    <property type="entry name" value="GntR ligand-binding domain-like"/>
    <property type="match status" value="1"/>
</dbReference>
<keyword evidence="6" id="KW-1185">Reference proteome</keyword>
<reference evidence="5" key="1">
    <citation type="submission" date="2022-08" db="EMBL/GenBank/DDBJ databases">
        <title>Alicyclobacillus fastidiosus DSM 17978, complete genome.</title>
        <authorList>
            <person name="Wang Q."/>
            <person name="Cai R."/>
            <person name="Wang Z."/>
        </authorList>
    </citation>
    <scope>NUCLEOTIDE SEQUENCE</scope>
    <source>
        <strain evidence="5">DSM 17978</strain>
    </source>
</reference>
<sequence length="214" mass="24539">MTTEQRTLTEDECYNRLRELIINGTYLPNQHLVEMELASAFNVNRASIRTALARLEQEGLVERERYRGARVRLVTEQEAIEILEARESLEGVIARTAATRATDEDIRELHELIDTLKTYYEANDLLRYSETNSQLHKKIAAIAKHSTASRLLDMLNSQNVRFQFRTILASGRPEKSFAEHKAIVEAIAQRDPHAAESAMRLHLSHVTETLRQIT</sequence>
<dbReference type="InterPro" id="IPR000524">
    <property type="entry name" value="Tscrpt_reg_HTH_GntR"/>
</dbReference>
<evidence type="ECO:0000256" key="3">
    <source>
        <dbReference type="ARBA" id="ARBA00023163"/>
    </source>
</evidence>
<name>A0ABY6ZFD5_9BACL</name>
<feature type="domain" description="HTH gntR-type" evidence="4">
    <location>
        <begin position="7"/>
        <end position="74"/>
    </location>
</feature>
<evidence type="ECO:0000259" key="4">
    <source>
        <dbReference type="PROSITE" id="PS50949"/>
    </source>
</evidence>
<dbReference type="Proteomes" id="UP001164761">
    <property type="component" value="Chromosome"/>
</dbReference>
<evidence type="ECO:0000256" key="2">
    <source>
        <dbReference type="ARBA" id="ARBA00023125"/>
    </source>
</evidence>
<gene>
    <name evidence="5" type="ORF">NZD89_23970</name>
</gene>
<proteinExistence type="predicted"/>
<dbReference type="Pfam" id="PF07729">
    <property type="entry name" value="FCD"/>
    <property type="match status" value="1"/>
</dbReference>
<accession>A0ABY6ZFD5</accession>
<dbReference type="EMBL" id="CP104067">
    <property type="protein sequence ID" value="WAH41283.1"/>
    <property type="molecule type" value="Genomic_DNA"/>
</dbReference>
<dbReference type="InterPro" id="IPR011711">
    <property type="entry name" value="GntR_C"/>
</dbReference>
<dbReference type="SMART" id="SM00345">
    <property type="entry name" value="HTH_GNTR"/>
    <property type="match status" value="1"/>
</dbReference>
<organism evidence="5 6">
    <name type="scientific">Alicyclobacillus fastidiosus</name>
    <dbReference type="NCBI Taxonomy" id="392011"/>
    <lineage>
        <taxon>Bacteria</taxon>
        <taxon>Bacillati</taxon>
        <taxon>Bacillota</taxon>
        <taxon>Bacilli</taxon>
        <taxon>Bacillales</taxon>
        <taxon>Alicyclobacillaceae</taxon>
        <taxon>Alicyclobacillus</taxon>
    </lineage>
</organism>
<dbReference type="RefSeq" id="WP_268005197.1">
    <property type="nucleotide sequence ID" value="NZ_BSUT01000001.1"/>
</dbReference>
<dbReference type="PROSITE" id="PS50949">
    <property type="entry name" value="HTH_GNTR"/>
    <property type="match status" value="1"/>
</dbReference>
<protein>
    <submittedName>
        <fullName evidence="5">GntR family transcriptional regulator</fullName>
    </submittedName>
</protein>
<dbReference type="InterPro" id="IPR008920">
    <property type="entry name" value="TF_FadR/GntR_C"/>
</dbReference>
<dbReference type="SMART" id="SM00895">
    <property type="entry name" value="FCD"/>
    <property type="match status" value="1"/>
</dbReference>
<dbReference type="SUPFAM" id="SSF48008">
    <property type="entry name" value="GntR ligand-binding domain-like"/>
    <property type="match status" value="1"/>
</dbReference>
<dbReference type="PRINTS" id="PR00035">
    <property type="entry name" value="HTHGNTR"/>
</dbReference>
<dbReference type="PANTHER" id="PTHR43537:SF24">
    <property type="entry name" value="GLUCONATE OPERON TRANSCRIPTIONAL REPRESSOR"/>
    <property type="match status" value="1"/>
</dbReference>